<dbReference type="Proteomes" id="UP001498398">
    <property type="component" value="Unassembled WGS sequence"/>
</dbReference>
<gene>
    <name evidence="2" type="ORF">VKT23_006173</name>
    <name evidence="3" type="ORF">VKT23_006174</name>
</gene>
<evidence type="ECO:0000313" key="3">
    <source>
        <dbReference type="EMBL" id="KAK7464965.1"/>
    </source>
</evidence>
<feature type="region of interest" description="Disordered" evidence="1">
    <location>
        <begin position="1"/>
        <end position="72"/>
    </location>
</feature>
<proteinExistence type="predicted"/>
<keyword evidence="4" id="KW-1185">Reference proteome</keyword>
<name>A0ABR1JPB9_9AGAR</name>
<accession>A0ABR1JPB9</accession>
<protein>
    <submittedName>
        <fullName evidence="2">Uncharacterized protein</fullName>
    </submittedName>
</protein>
<evidence type="ECO:0000313" key="2">
    <source>
        <dbReference type="EMBL" id="KAK7464964.1"/>
    </source>
</evidence>
<evidence type="ECO:0000313" key="4">
    <source>
        <dbReference type="Proteomes" id="UP001498398"/>
    </source>
</evidence>
<dbReference type="EMBL" id="JBANRG010000007">
    <property type="protein sequence ID" value="KAK7464964.1"/>
    <property type="molecule type" value="Genomic_DNA"/>
</dbReference>
<feature type="compositionally biased region" description="Polar residues" evidence="1">
    <location>
        <begin position="11"/>
        <end position="20"/>
    </location>
</feature>
<evidence type="ECO:0000256" key="1">
    <source>
        <dbReference type="SAM" id="MobiDB-lite"/>
    </source>
</evidence>
<feature type="compositionally biased region" description="Acidic residues" evidence="1">
    <location>
        <begin position="25"/>
        <end position="37"/>
    </location>
</feature>
<feature type="compositionally biased region" description="Acidic residues" evidence="1">
    <location>
        <begin position="50"/>
        <end position="68"/>
    </location>
</feature>
<reference evidence="2 4" key="1">
    <citation type="submission" date="2024-01" db="EMBL/GenBank/DDBJ databases">
        <title>A draft genome for the cacao thread blight pathogen Marasmiellus scandens.</title>
        <authorList>
            <person name="Baruah I.K."/>
            <person name="Leung J."/>
            <person name="Bukari Y."/>
            <person name="Amoako-Attah I."/>
            <person name="Meinhardt L.W."/>
            <person name="Bailey B.A."/>
            <person name="Cohen S.P."/>
        </authorList>
    </citation>
    <scope>NUCLEOTIDE SEQUENCE [LARGE SCALE GENOMIC DNA]</scope>
    <source>
        <strain evidence="2 4">GH-19</strain>
    </source>
</reference>
<organism evidence="2 4">
    <name type="scientific">Marasmiellus scandens</name>
    <dbReference type="NCBI Taxonomy" id="2682957"/>
    <lineage>
        <taxon>Eukaryota</taxon>
        <taxon>Fungi</taxon>
        <taxon>Dikarya</taxon>
        <taxon>Basidiomycota</taxon>
        <taxon>Agaricomycotina</taxon>
        <taxon>Agaricomycetes</taxon>
        <taxon>Agaricomycetidae</taxon>
        <taxon>Agaricales</taxon>
        <taxon>Marasmiineae</taxon>
        <taxon>Omphalotaceae</taxon>
        <taxon>Marasmiellus</taxon>
    </lineage>
</organism>
<sequence>MILHNKLLASKTDTATTGLTPSVVDDGESNAGGDDEVGPWGTGEGGSGAGDDDGDAGGEAWEDEDAPEAPEARVLFDKYILVVQGTF</sequence>
<feature type="compositionally biased region" description="Gly residues" evidence="1">
    <location>
        <begin position="40"/>
        <end position="49"/>
    </location>
</feature>
<comment type="caution">
    <text evidence="2">The sequence shown here is derived from an EMBL/GenBank/DDBJ whole genome shotgun (WGS) entry which is preliminary data.</text>
</comment>
<dbReference type="EMBL" id="JBANRG010000007">
    <property type="protein sequence ID" value="KAK7464965.1"/>
    <property type="molecule type" value="Genomic_DNA"/>
</dbReference>